<feature type="region of interest" description="Disordered" evidence="3">
    <location>
        <begin position="1"/>
        <end position="70"/>
    </location>
</feature>
<evidence type="ECO:0000313" key="6">
    <source>
        <dbReference type="Proteomes" id="UP000516437"/>
    </source>
</evidence>
<name>A0A6A1VXW8_9ROSI</name>
<dbReference type="OrthoDB" id="1053009at2759"/>
<protein>
    <submittedName>
        <fullName evidence="5">Rop guanine nucleotide exchange factor 5</fullName>
    </submittedName>
</protein>
<dbReference type="GO" id="GO:0005085">
    <property type="term" value="F:guanyl-nucleotide exchange factor activity"/>
    <property type="evidence" value="ECO:0007669"/>
    <property type="project" value="UniProtKB-UniRule"/>
</dbReference>
<dbReference type="PANTHER" id="PTHR33101:SF1">
    <property type="entry name" value="ROP GUANINE NUCLEOTIDE EXCHANGE FACTOR 5"/>
    <property type="match status" value="1"/>
</dbReference>
<evidence type="ECO:0000256" key="2">
    <source>
        <dbReference type="PROSITE-ProRule" id="PRU00663"/>
    </source>
</evidence>
<dbReference type="Proteomes" id="UP000516437">
    <property type="component" value="Chromosome 3"/>
</dbReference>
<dbReference type="InterPro" id="IPR005512">
    <property type="entry name" value="PRONE_dom"/>
</dbReference>
<evidence type="ECO:0000256" key="3">
    <source>
        <dbReference type="SAM" id="MobiDB-lite"/>
    </source>
</evidence>
<evidence type="ECO:0000259" key="4">
    <source>
        <dbReference type="PROSITE" id="PS51334"/>
    </source>
</evidence>
<dbReference type="InterPro" id="IPR038937">
    <property type="entry name" value="RopGEF"/>
</dbReference>
<dbReference type="PANTHER" id="PTHR33101">
    <property type="entry name" value="ROP GUANINE NUCLEOTIDE EXCHANGE FACTOR 1"/>
    <property type="match status" value="1"/>
</dbReference>
<keyword evidence="1 2" id="KW-0344">Guanine-nucleotide releasing factor</keyword>
<comment type="caution">
    <text evidence="5">The sequence shown here is derived from an EMBL/GenBank/DDBJ whole genome shotgun (WGS) entry which is preliminary data.</text>
</comment>
<proteinExistence type="predicted"/>
<feature type="region of interest" description="Disordered" evidence="3">
    <location>
        <begin position="565"/>
        <end position="602"/>
    </location>
</feature>
<feature type="region of interest" description="Disordered" evidence="3">
    <location>
        <begin position="80"/>
        <end position="99"/>
    </location>
</feature>
<reference evidence="5 6" key="1">
    <citation type="journal article" date="2019" name="Plant Biotechnol. J.">
        <title>The red bayberry genome and genetic basis of sex determination.</title>
        <authorList>
            <person name="Jia H.M."/>
            <person name="Jia H.J."/>
            <person name="Cai Q.L."/>
            <person name="Wang Y."/>
            <person name="Zhao H.B."/>
            <person name="Yang W.F."/>
            <person name="Wang G.Y."/>
            <person name="Li Y.H."/>
            <person name="Zhan D.L."/>
            <person name="Shen Y.T."/>
            <person name="Niu Q.F."/>
            <person name="Chang L."/>
            <person name="Qiu J."/>
            <person name="Zhao L."/>
            <person name="Xie H.B."/>
            <person name="Fu W.Y."/>
            <person name="Jin J."/>
            <person name="Li X.W."/>
            <person name="Jiao Y."/>
            <person name="Zhou C.C."/>
            <person name="Tu T."/>
            <person name="Chai C.Y."/>
            <person name="Gao J.L."/>
            <person name="Fan L.J."/>
            <person name="van de Weg E."/>
            <person name="Wang J.Y."/>
            <person name="Gao Z.S."/>
        </authorList>
    </citation>
    <scope>NUCLEOTIDE SEQUENCE [LARGE SCALE GENOMIC DNA]</scope>
    <source>
        <tissue evidence="5">Leaves</tissue>
    </source>
</reference>
<dbReference type="Gene3D" id="1.20.58.2010">
    <property type="entry name" value="PRONE domain, subdomain 1"/>
    <property type="match status" value="2"/>
</dbReference>
<dbReference type="Pfam" id="PF03759">
    <property type="entry name" value="PRONE"/>
    <property type="match status" value="1"/>
</dbReference>
<accession>A0A6A1VXW8</accession>
<gene>
    <name evidence="5" type="ORF">CJ030_MR3G014791</name>
</gene>
<dbReference type="EMBL" id="RXIC02000021">
    <property type="protein sequence ID" value="KAB1217799.1"/>
    <property type="molecule type" value="Genomic_DNA"/>
</dbReference>
<dbReference type="PROSITE" id="PS51334">
    <property type="entry name" value="PRONE"/>
    <property type="match status" value="1"/>
</dbReference>
<dbReference type="AlphaFoldDB" id="A0A6A1VXW8"/>
<dbReference type="FunFam" id="1.20.58.2010:FF:000004">
    <property type="entry name" value="Rop guanine nucleotide exchange factor 1"/>
    <property type="match status" value="1"/>
</dbReference>
<evidence type="ECO:0000313" key="5">
    <source>
        <dbReference type="EMBL" id="KAB1217799.1"/>
    </source>
</evidence>
<feature type="compositionally biased region" description="Basic and acidic residues" evidence="3">
    <location>
        <begin position="30"/>
        <end position="40"/>
    </location>
</feature>
<feature type="domain" description="PRONE" evidence="4">
    <location>
        <begin position="99"/>
        <end position="481"/>
    </location>
</feature>
<feature type="compositionally biased region" description="Low complexity" evidence="3">
    <location>
        <begin position="41"/>
        <end position="51"/>
    </location>
</feature>
<organism evidence="5 6">
    <name type="scientific">Morella rubra</name>
    <name type="common">Chinese bayberry</name>
    <dbReference type="NCBI Taxonomy" id="262757"/>
    <lineage>
        <taxon>Eukaryota</taxon>
        <taxon>Viridiplantae</taxon>
        <taxon>Streptophyta</taxon>
        <taxon>Embryophyta</taxon>
        <taxon>Tracheophyta</taxon>
        <taxon>Spermatophyta</taxon>
        <taxon>Magnoliopsida</taxon>
        <taxon>eudicotyledons</taxon>
        <taxon>Gunneridae</taxon>
        <taxon>Pentapetalae</taxon>
        <taxon>rosids</taxon>
        <taxon>fabids</taxon>
        <taxon>Fagales</taxon>
        <taxon>Myricaceae</taxon>
        <taxon>Morella</taxon>
    </lineage>
</organism>
<dbReference type="FunFam" id="1.20.58.2010:FF:000001">
    <property type="entry name" value="Rop guanine nucleotide exchange factor 14"/>
    <property type="match status" value="1"/>
</dbReference>
<evidence type="ECO:0000256" key="1">
    <source>
        <dbReference type="ARBA" id="ARBA00022658"/>
    </source>
</evidence>
<sequence>MATPVKKSGNLQKMKDGCGSLGGYGASAELHTDSSTDTRESSSASRSSCETSSEEVKAKGSSSPPTLGWPIGKAQVSKSSVCVEGQAEQKQPHPEGSKFKKIGSKISEMDMMKERFAKLLLGEDMSGSGKGVCTALAISNAVTNLCATIFGQLWRLEPLPVEKKSMWRREMEWLLCVSDHIVELIPTWQTFPDGTKLEVMTCRPRSDIFINLPALRKLDNMLIEILDCFTNTEFWYVDQGIVAPDADGSASFHKTIQRQEEKWWLPVPRVAQGGLSENLRKQLHHTRECTSQILKAAMSINSIVLAEMDVPESYLESLPKNGRACLGDLIYRYITSDQFSAECLLDCLDLSSEHVALEIANRVEASVYVWRRRSHTRLPPNPNRSTAKSSWEMVKDLMVDGDKRELLAEKAESLLLCLKQRFPGLTQTTLDTSKIQCNKDIGKSILESYSRVLESLAFNIVARIDDVLYVDDLTKHSDRLSSASTVSVMAHKTVSIPFLVPDSSTPYKTTFSTPSFSPAPLISPARGERTPFLINNHSKPHRRGFGVKRVLTNYLGVESKAKICGNPTDGLASTPKLNGTEGLESQKESSVHNNATKFCHNR</sequence>
<keyword evidence="6" id="KW-1185">Reference proteome</keyword>
<dbReference type="GO" id="GO:0005886">
    <property type="term" value="C:plasma membrane"/>
    <property type="evidence" value="ECO:0007669"/>
    <property type="project" value="UniProtKB-ARBA"/>
</dbReference>